<evidence type="ECO:0000313" key="3">
    <source>
        <dbReference type="EMBL" id="PKC60401.1"/>
    </source>
</evidence>
<accession>A0A2I1F6G8</accession>
<dbReference type="VEuPathDB" id="FungiDB:FUN_011174"/>
<dbReference type="EMBL" id="CAGKOT010000015">
    <property type="protein sequence ID" value="CAB5360228.1"/>
    <property type="molecule type" value="Genomic_DNA"/>
</dbReference>
<feature type="compositionally biased region" description="Acidic residues" evidence="1">
    <location>
        <begin position="192"/>
        <end position="218"/>
    </location>
</feature>
<comment type="caution">
    <text evidence="2">The sequence shown here is derived from an EMBL/GenBank/DDBJ whole genome shotgun (WGS) entry which is preliminary data.</text>
</comment>
<dbReference type="VEuPathDB" id="FungiDB:RhiirA1_468073"/>
<evidence type="ECO:0000313" key="4">
    <source>
        <dbReference type="Proteomes" id="UP000232688"/>
    </source>
</evidence>
<dbReference type="Proteomes" id="UP000684084">
    <property type="component" value="Unassembled WGS sequence"/>
</dbReference>
<dbReference type="OrthoDB" id="5340906at2759"/>
<reference evidence="2" key="3">
    <citation type="submission" date="2020-05" db="EMBL/GenBank/DDBJ databases">
        <authorList>
            <person name="Rincon C."/>
            <person name="Sanders R I."/>
            <person name="Robbins C."/>
            <person name="Chaturvedi A."/>
        </authorList>
    </citation>
    <scope>NUCLEOTIDE SEQUENCE</scope>
    <source>
        <strain evidence="2">CHB12</strain>
    </source>
</reference>
<organism evidence="2 5">
    <name type="scientific">Rhizophagus irregularis</name>
    <dbReference type="NCBI Taxonomy" id="588596"/>
    <lineage>
        <taxon>Eukaryota</taxon>
        <taxon>Fungi</taxon>
        <taxon>Fungi incertae sedis</taxon>
        <taxon>Mucoromycota</taxon>
        <taxon>Glomeromycotina</taxon>
        <taxon>Glomeromycetes</taxon>
        <taxon>Glomerales</taxon>
        <taxon>Glomeraceae</taxon>
        <taxon>Rhizophagus</taxon>
    </lineage>
</organism>
<sequence>MTNGSESTVLDNTAIKSKLSGVSLAMQRQNPLSSCAPRKKFQSHYLSALGILSNASDNEIRTYAKRRKEEAMSLKLRKGQLENFWLNVEIENAQASFETGMRCIQLKNQVVDAERHHRQFSSSTITNATEVDNILSTKKNLNDEIDNFFQGNPEQKSTKKRRKSSNKRGSSEAGNEKDKTESEAQDSISIFEEYDDSDSTLSEEEEDLDYVPSDDEDQNPPPLLTSSQFKCFDESYAKMKKTQKWILSSGTCVEDVIFEYCKELSAESLLHSWIIDLDDQEAEDLFTDEEWREIRSEIRKLPKVDEAFVNSMLPRFDVKTTGELRNVLETTSYRNLDEPYDREKHYDAEWVDIVMRKYLTDYEDPNGTLHRSHLESWHDINVWSLIIDHGLRNLIGIETVRKESSSEAVSARKNRKRARTRRKNIKRKKMGSRMDGIFRAYVNDVEYGVIEVAKKFDETKLLTDGYKLSKAMHDILSKQVNFEETKVRELRVAGMLHLGLKTQVLHLSSPKGYVSILKREKLLEVPVAVEKIQDLIRVLTSVWMLKKMIVDCVDIVNSQVQNSTDFKQELIAMGTETPPPSIVLPWSCDTK</sequence>
<name>A0A2I1F6G8_9GLOM</name>
<evidence type="ECO:0000313" key="5">
    <source>
        <dbReference type="Proteomes" id="UP000684084"/>
    </source>
</evidence>
<dbReference type="EMBL" id="LLXH01001151">
    <property type="protein sequence ID" value="PKC60401.1"/>
    <property type="molecule type" value="Genomic_DNA"/>
</dbReference>
<proteinExistence type="predicted"/>
<reference evidence="3 4" key="2">
    <citation type="submission" date="2017-10" db="EMBL/GenBank/DDBJ databases">
        <title>Genome analyses suggest a sexual origin of heterokaryosis in a supposedly ancient asexual fungus.</title>
        <authorList>
            <person name="Corradi N."/>
            <person name="Sedzielewska K."/>
            <person name="Noel J."/>
            <person name="Charron P."/>
            <person name="Farinelli L."/>
            <person name="Marton T."/>
            <person name="Kruger M."/>
            <person name="Pelin A."/>
            <person name="Brachmann A."/>
            <person name="Corradi N."/>
        </authorList>
    </citation>
    <scope>NUCLEOTIDE SEQUENCE [LARGE SCALE GENOMIC DNA]</scope>
    <source>
        <strain evidence="3 4">A1</strain>
    </source>
</reference>
<gene>
    <name evidence="2" type="ORF">CHRIB12_LOCUS8086</name>
    <name evidence="3" type="ORF">RhiirA1_468073</name>
</gene>
<evidence type="ECO:0000256" key="1">
    <source>
        <dbReference type="SAM" id="MobiDB-lite"/>
    </source>
</evidence>
<dbReference type="AlphaFoldDB" id="A0A2I1F6G8"/>
<evidence type="ECO:0000313" key="2">
    <source>
        <dbReference type="EMBL" id="CAB5360228.1"/>
    </source>
</evidence>
<dbReference type="Proteomes" id="UP000232688">
    <property type="component" value="Unassembled WGS sequence"/>
</dbReference>
<protein>
    <submittedName>
        <fullName evidence="2">Uncharacterized protein</fullName>
    </submittedName>
</protein>
<reference evidence="3 4" key="1">
    <citation type="submission" date="2017-10" db="EMBL/GenBank/DDBJ databases">
        <title>Extensive intraspecific genome diversity in a model arbuscular mycorrhizal fungus.</title>
        <authorList>
            <person name="Chen E.C.H."/>
            <person name="Morin E."/>
            <person name="Baudet D."/>
            <person name="Noel J."/>
            <person name="Ndikumana S."/>
            <person name="Charron P."/>
            <person name="St-Onge C."/>
            <person name="Giorgi J."/>
            <person name="Grigoriev I.V."/>
            <person name="Roux C."/>
            <person name="Martin F.M."/>
            <person name="Corradi N."/>
        </authorList>
    </citation>
    <scope>NUCLEOTIDE SEQUENCE [LARGE SCALE GENOMIC DNA]</scope>
    <source>
        <strain evidence="3 4">A1</strain>
    </source>
</reference>
<dbReference type="VEuPathDB" id="FungiDB:RhiirFUN_011674"/>
<feature type="region of interest" description="Disordered" evidence="1">
    <location>
        <begin position="145"/>
        <end position="226"/>
    </location>
</feature>